<sequence length="561" mass="60519">MGRLLAVIILCLAWATLWATPARARAGAVGDPAPVCIARADPDSSPSALLVNSAHFDCSKDQRSFGPGDFDVLAPSLKPGAGQTWPAHVRFGSVWQQNATLFALYDDGKIARVPLDEHALTRSLSLGAIVDVRLPYRRIAVTRLLWRIQGSANVRGIVLGPHTATATQGWQSDLLLGALYAGFAGLCVALLVFNLALWCALRRPFQLAYCGMVLALLLYAVTSSGAVAWWWPSISNNDRIRFNYLALGLSAAAALEFARTFFEAGVFEGRTGRLARVVSIALIASAATFAVLAPWQARLLDRVYALTFVALLATVVPVLIKAWRLRSSYLWLFALAWGAPIAFSGLRVAASMGLIEWSFWIDNSTVMAMLAESMLSSVAIAYRIHLLSRERDEAREQEIAARLLADTDPLTGLLNRRAFLADAIGRAGDQKLIVVDIDHFKKVNDAIGHDGGDEVLRIVARVLRTAAAGNGVLVARLGGEEFAILSPAEQALDPRDLLDALREASMPFDLTVTASLGSCTGPMTRETDWKKLYSLADRALFAAKTAGRDRARDAGVLAAAA</sequence>
<keyword evidence="3" id="KW-0812">Transmembrane</keyword>
<proteinExistence type="predicted"/>
<reference evidence="6 7" key="1">
    <citation type="submission" date="2020-08" db="EMBL/GenBank/DDBJ databases">
        <title>Genomic Encyclopedia of Type Strains, Phase IV (KMG-IV): sequencing the most valuable type-strain genomes for metagenomic binning, comparative biology and taxonomic classification.</title>
        <authorList>
            <person name="Goeker M."/>
        </authorList>
    </citation>
    <scope>NUCLEOTIDE SEQUENCE [LARGE SCALE GENOMIC DNA]</scope>
    <source>
        <strain evidence="6 7">DSM 100044</strain>
    </source>
</reference>
<dbReference type="InterPro" id="IPR000160">
    <property type="entry name" value="GGDEF_dom"/>
</dbReference>
<feature type="transmembrane region" description="Helical" evidence="3">
    <location>
        <begin position="274"/>
        <end position="297"/>
    </location>
</feature>
<dbReference type="SUPFAM" id="SSF55073">
    <property type="entry name" value="Nucleotide cyclase"/>
    <property type="match status" value="1"/>
</dbReference>
<dbReference type="AlphaFoldDB" id="A0A7W9EVD3"/>
<evidence type="ECO:0000256" key="1">
    <source>
        <dbReference type="ARBA" id="ARBA00012528"/>
    </source>
</evidence>
<feature type="transmembrane region" description="Helical" evidence="3">
    <location>
        <begin position="207"/>
        <end position="230"/>
    </location>
</feature>
<evidence type="ECO:0000313" key="6">
    <source>
        <dbReference type="EMBL" id="MBB5716136.1"/>
    </source>
</evidence>
<keyword evidence="3" id="KW-1133">Transmembrane helix</keyword>
<dbReference type="GO" id="GO:0043709">
    <property type="term" value="P:cell adhesion involved in single-species biofilm formation"/>
    <property type="evidence" value="ECO:0007669"/>
    <property type="project" value="TreeGrafter"/>
</dbReference>
<dbReference type="EMBL" id="JACIJK010000009">
    <property type="protein sequence ID" value="MBB5716136.1"/>
    <property type="molecule type" value="Genomic_DNA"/>
</dbReference>
<evidence type="ECO:0000259" key="5">
    <source>
        <dbReference type="PROSITE" id="PS50887"/>
    </source>
</evidence>
<dbReference type="PROSITE" id="PS50887">
    <property type="entry name" value="GGDEF"/>
    <property type="match status" value="1"/>
</dbReference>
<dbReference type="Proteomes" id="UP000546200">
    <property type="component" value="Unassembled WGS sequence"/>
</dbReference>
<dbReference type="GO" id="GO:0005886">
    <property type="term" value="C:plasma membrane"/>
    <property type="evidence" value="ECO:0007669"/>
    <property type="project" value="TreeGrafter"/>
</dbReference>
<name>A0A7W9EVD3_9SPHN</name>
<protein>
    <recommendedName>
        <fullName evidence="1">diguanylate cyclase</fullName>
        <ecNumber evidence="1">2.7.7.65</ecNumber>
    </recommendedName>
</protein>
<dbReference type="InterPro" id="IPR043128">
    <property type="entry name" value="Rev_trsase/Diguanyl_cyclase"/>
</dbReference>
<dbReference type="InterPro" id="IPR050469">
    <property type="entry name" value="Diguanylate_Cyclase"/>
</dbReference>
<dbReference type="PANTHER" id="PTHR45138">
    <property type="entry name" value="REGULATORY COMPONENTS OF SENSORY TRANSDUCTION SYSTEM"/>
    <property type="match status" value="1"/>
</dbReference>
<evidence type="ECO:0000256" key="2">
    <source>
        <dbReference type="ARBA" id="ARBA00034247"/>
    </source>
</evidence>
<organism evidence="6 7">
    <name type="scientific">Sphingomonas aerophila</name>
    <dbReference type="NCBI Taxonomy" id="1344948"/>
    <lineage>
        <taxon>Bacteria</taxon>
        <taxon>Pseudomonadati</taxon>
        <taxon>Pseudomonadota</taxon>
        <taxon>Alphaproteobacteria</taxon>
        <taxon>Sphingomonadales</taxon>
        <taxon>Sphingomonadaceae</taxon>
        <taxon>Sphingomonas</taxon>
    </lineage>
</organism>
<dbReference type="Pfam" id="PF00990">
    <property type="entry name" value="GGDEF"/>
    <property type="match status" value="1"/>
</dbReference>
<feature type="transmembrane region" description="Helical" evidence="3">
    <location>
        <begin position="330"/>
        <end position="354"/>
    </location>
</feature>
<dbReference type="Gene3D" id="3.30.70.270">
    <property type="match status" value="1"/>
</dbReference>
<keyword evidence="4" id="KW-0732">Signal</keyword>
<gene>
    <name evidence="6" type="ORF">FHS94_002996</name>
</gene>
<dbReference type="GO" id="GO:1902201">
    <property type="term" value="P:negative regulation of bacterial-type flagellum-dependent cell motility"/>
    <property type="evidence" value="ECO:0007669"/>
    <property type="project" value="TreeGrafter"/>
</dbReference>
<dbReference type="NCBIfam" id="TIGR00254">
    <property type="entry name" value="GGDEF"/>
    <property type="match status" value="1"/>
</dbReference>
<feature type="transmembrane region" description="Helical" evidence="3">
    <location>
        <begin position="242"/>
        <end position="262"/>
    </location>
</feature>
<feature type="transmembrane region" description="Helical" evidence="3">
    <location>
        <begin position="366"/>
        <end position="385"/>
    </location>
</feature>
<accession>A0A7W9EVD3</accession>
<dbReference type="InterPro" id="IPR029787">
    <property type="entry name" value="Nucleotide_cyclase"/>
</dbReference>
<keyword evidence="7" id="KW-1185">Reference proteome</keyword>
<evidence type="ECO:0000313" key="7">
    <source>
        <dbReference type="Proteomes" id="UP000546200"/>
    </source>
</evidence>
<comment type="catalytic activity">
    <reaction evidence="2">
        <text>2 GTP = 3',3'-c-di-GMP + 2 diphosphate</text>
        <dbReference type="Rhea" id="RHEA:24898"/>
        <dbReference type="ChEBI" id="CHEBI:33019"/>
        <dbReference type="ChEBI" id="CHEBI:37565"/>
        <dbReference type="ChEBI" id="CHEBI:58805"/>
        <dbReference type="EC" id="2.7.7.65"/>
    </reaction>
</comment>
<dbReference type="PANTHER" id="PTHR45138:SF9">
    <property type="entry name" value="DIGUANYLATE CYCLASE DGCM-RELATED"/>
    <property type="match status" value="1"/>
</dbReference>
<dbReference type="Pfam" id="PF07695">
    <property type="entry name" value="7TMR-DISM_7TM"/>
    <property type="match status" value="1"/>
</dbReference>
<feature type="transmembrane region" description="Helical" evidence="3">
    <location>
        <begin position="174"/>
        <end position="200"/>
    </location>
</feature>
<feature type="signal peptide" evidence="4">
    <location>
        <begin position="1"/>
        <end position="24"/>
    </location>
</feature>
<dbReference type="RefSeq" id="WP_184059132.1">
    <property type="nucleotide sequence ID" value="NZ_JACIJK010000009.1"/>
</dbReference>
<dbReference type="InterPro" id="IPR011623">
    <property type="entry name" value="7TMR_DISM_rcpt_extracell_dom1"/>
</dbReference>
<evidence type="ECO:0000256" key="4">
    <source>
        <dbReference type="SAM" id="SignalP"/>
    </source>
</evidence>
<evidence type="ECO:0000256" key="3">
    <source>
        <dbReference type="SAM" id="Phobius"/>
    </source>
</evidence>
<dbReference type="GO" id="GO:0052621">
    <property type="term" value="F:diguanylate cyclase activity"/>
    <property type="evidence" value="ECO:0007669"/>
    <property type="project" value="UniProtKB-EC"/>
</dbReference>
<feature type="domain" description="GGDEF" evidence="5">
    <location>
        <begin position="428"/>
        <end position="556"/>
    </location>
</feature>
<feature type="chain" id="PRO_5031232663" description="diguanylate cyclase" evidence="4">
    <location>
        <begin position="25"/>
        <end position="561"/>
    </location>
</feature>
<dbReference type="SMART" id="SM00267">
    <property type="entry name" value="GGDEF"/>
    <property type="match status" value="1"/>
</dbReference>
<dbReference type="EC" id="2.7.7.65" evidence="1"/>
<comment type="caution">
    <text evidence="6">The sequence shown here is derived from an EMBL/GenBank/DDBJ whole genome shotgun (WGS) entry which is preliminary data.</text>
</comment>
<feature type="transmembrane region" description="Helical" evidence="3">
    <location>
        <begin position="303"/>
        <end position="323"/>
    </location>
</feature>
<keyword evidence="3" id="KW-0472">Membrane</keyword>
<dbReference type="CDD" id="cd01949">
    <property type="entry name" value="GGDEF"/>
    <property type="match status" value="1"/>
</dbReference>